<accession>U4L9K0</accession>
<dbReference type="OMA" id="GYFHRLC"/>
<feature type="domain" description="Helicase C-terminal" evidence="7">
    <location>
        <begin position="1230"/>
        <end position="1392"/>
    </location>
</feature>
<evidence type="ECO:0000259" key="7">
    <source>
        <dbReference type="PROSITE" id="PS51194"/>
    </source>
</evidence>
<feature type="compositionally biased region" description="Acidic residues" evidence="5">
    <location>
        <begin position="1707"/>
        <end position="1742"/>
    </location>
</feature>
<gene>
    <name evidence="8" type="ORF">PCON_01541</name>
</gene>
<dbReference type="PANTHER" id="PTHR44533:SF4">
    <property type="entry name" value="DEAD_H RNA HELICASE, PUTATIVE-RELATED"/>
    <property type="match status" value="1"/>
</dbReference>
<keyword evidence="9" id="KW-1185">Reference proteome</keyword>
<dbReference type="PANTHER" id="PTHR44533">
    <property type="entry name" value="DEAD/H RNA HELICASE, PUTATIVE-RELATED"/>
    <property type="match status" value="1"/>
</dbReference>
<feature type="region of interest" description="Disordered" evidence="5">
    <location>
        <begin position="1090"/>
        <end position="1129"/>
    </location>
</feature>
<evidence type="ECO:0000256" key="5">
    <source>
        <dbReference type="SAM" id="MobiDB-lite"/>
    </source>
</evidence>
<dbReference type="GO" id="GO:0016787">
    <property type="term" value="F:hydrolase activity"/>
    <property type="evidence" value="ECO:0007669"/>
    <property type="project" value="UniProtKB-KW"/>
</dbReference>
<dbReference type="InterPro" id="IPR027417">
    <property type="entry name" value="P-loop_NTPase"/>
</dbReference>
<dbReference type="STRING" id="1076935.U4L9K0"/>
<dbReference type="InterPro" id="IPR052431">
    <property type="entry name" value="SKI2_subfamily_helicases"/>
</dbReference>
<protein>
    <submittedName>
        <fullName evidence="8">Similar to Uncharacterized helicase C694.02 acc. no. Q9P7T8</fullName>
    </submittedName>
</protein>
<dbReference type="Gene3D" id="3.40.50.300">
    <property type="entry name" value="P-loop containing nucleotide triphosphate hydrolases"/>
    <property type="match status" value="2"/>
</dbReference>
<dbReference type="Pfam" id="PF00270">
    <property type="entry name" value="DEAD"/>
    <property type="match status" value="1"/>
</dbReference>
<reference evidence="8 9" key="1">
    <citation type="journal article" date="2013" name="PLoS Genet.">
        <title>The genome and development-dependent transcriptomes of Pyronema confluens: a window into fungal evolution.</title>
        <authorList>
            <person name="Traeger S."/>
            <person name="Altegoer F."/>
            <person name="Freitag M."/>
            <person name="Gabaldon T."/>
            <person name="Kempken F."/>
            <person name="Kumar A."/>
            <person name="Marcet-Houben M."/>
            <person name="Poggeler S."/>
            <person name="Stajich J.E."/>
            <person name="Nowrousian M."/>
        </authorList>
    </citation>
    <scope>NUCLEOTIDE SEQUENCE [LARGE SCALE GENOMIC DNA]</scope>
    <source>
        <strain evidence="9">CBS 100304</strain>
        <tissue evidence="8">Vegetative mycelium</tissue>
    </source>
</reference>
<feature type="compositionally biased region" description="Basic and acidic residues" evidence="5">
    <location>
        <begin position="471"/>
        <end position="487"/>
    </location>
</feature>
<dbReference type="SUPFAM" id="SSF52540">
    <property type="entry name" value="P-loop containing nucleoside triphosphate hydrolases"/>
    <property type="match status" value="1"/>
</dbReference>
<sequence>MEVTDNQTLKWYEKKHPFRIDLVGDYAGSSRFLIHGESLLRHCFSDPLIDFEPGFQLLHAVYVVEQFLQNLVRRKCQFDIAFLDENTELCVPGTIGSREKFLLARNFVMRHLMAVPKEHGEVKRFSGVRDNELHKWVGVRRPMFVMALDQEQQYNEDDSEAGDAVENAMLLFNLMHLGEGYNLALINRVEFVDSKIFTYVIEITHHDSRYSVRPIDREEANEAPTDVTGLSDDASLRGNLAIYAVTRMFSARGGDIPQEDVEDASVYLLHTALLNILSLEERQWAGQATEATAKRVSVFLEQLSSCICDNLQKRHLQIDPTQGLCDFVDGRLMLNLFTNGAGNLPASVMKEFTMLCEATQTGLSARGISITFAIPPALLVSNHALAVTTADKVTSQKFSLLPFTNPIFDPHLESIRLAIDDEASSPVESSGGQIYHENTHWHNSKKPLINKKPWKPLRKPTTIRAPTGKGQSDDRQERRQMGRLRKTDQLFLKQMQRYAASLTGAMGGMLDPKLIICETADDRKKKAIETKKAAFQEAQNKKPAAVKGGKAPAKKAAKPSKAEAIKLENAEKNAVKEAKILVTAWKRLHQELSTSKDMDRQITRLEEYMAKLQRSLPSNPAEGHEGRFIIDEIRLFKVQLFQQRWATLAKTEERKLGYSIVAALFEEARQVLMSPSLTVKIKSILTKVFVKLGIALPPCLLTDQQLSKRELSFPTTWDGTLNDDMKLNMTSTEFQLLHFGPYMDRNMDSQPDDRVPFNPDRWQRQVLDEIDHDNSVFVVAPTSAGKTFISFHAMEKVLKSADDGILVYVAPTKALVNQIAAEVMSRFRKNYKTSGKTVWAIHTRDYCVNDPGNCQILVTVPHILAIMLLAPTNANKWSPRVKRIIFDEVHSIGNADDGVVWEQLLLLAPCPIIALSATVGNPDEFSDWLQSTQGAMGHKLTMIQHPYRYSDLSKYIYKPTAQETGLFTGLGKLDKFGQVAFIDGLKAVHPVCSLLDASQGMPDDLSLEPKDCLTLYLAMKQVKTESHPVPMALDHAKVFGTSGAVIKKIDVINWETSLKSVLKAWMSDSTSPFQDLLKLLSKDVDLLSTSDNSTTRDSTQHYASDEEDDNVDPEIEDKAEENSEGEGLRKRKPLFRDTLPLLRKLHAQNALPAILFSYDRRLCELICLWLYKDLVDGEAAWRATDPKFKSTLAQWEAWKKAKTSRAAKPRVIVGQSKDDMQRDLADKEASFIESFNPLEPSPGFSFADPKKCSDAEFQEEISYLLRDPGLAASPLVKCLKRGVGIHHAGMNRKYRQAVEMLFRRGFLRVVIATGTLALGVNMPCKTVIFAGDSVYLTALNYRQAAGRAGRRGFDLIGNVIFLDIPPPRALKLISSRLPSLMGHFPVSTSLILRLFILLHNSQESEHAKKSINSLLTQPRLVIGGGSYKQQTLHHLRFSIEFLRKQKLIDFDGTPLNFAGMTTHLYYHEAGAFSLHALLISGYFSEICEHINNPSRQEYICLQLMLTLCHIFGRRPAPSSSKIPALPQLPQKVAKILKSYNQNTLDTFSTYVQTFAEQYCHTPDDKLPFSELQCGGPGLSSEAGEVEGEKKPIKARSSFVSLSGHSGAFTSVRSLTSSVRSDIFLEPSVVPYLPINTEPLNSYLYTFYKDGDTAKMERENKIRKEDQWFVLKDFSLILATIVAGLECYVKEGPGGYVDEERIRGAGEGEPEEEGKDEEPQEEEDAEEIDGGEDEDEGSDWEADEAQNYKKVLKGFLKLREGFEEKFRKMFA</sequence>
<dbReference type="SMART" id="SM00487">
    <property type="entry name" value="DEXDc"/>
    <property type="match status" value="1"/>
</dbReference>
<dbReference type="GO" id="GO:0004386">
    <property type="term" value="F:helicase activity"/>
    <property type="evidence" value="ECO:0007669"/>
    <property type="project" value="UniProtKB-KW"/>
</dbReference>
<dbReference type="EMBL" id="HF936161">
    <property type="protein sequence ID" value="CCX15266.1"/>
    <property type="molecule type" value="Genomic_DNA"/>
</dbReference>
<dbReference type="InterPro" id="IPR011545">
    <property type="entry name" value="DEAD/DEAH_box_helicase_dom"/>
</dbReference>
<dbReference type="Pfam" id="PF23002">
    <property type="entry name" value="PIN-like_DDX60"/>
    <property type="match status" value="1"/>
</dbReference>
<dbReference type="FunFam" id="3.40.50.300:FF:001039">
    <property type="entry name" value="ATP-dependent RNA helicase DDX60"/>
    <property type="match status" value="1"/>
</dbReference>
<organism evidence="8 9">
    <name type="scientific">Pyronema omphalodes (strain CBS 100304)</name>
    <name type="common">Pyronema confluens</name>
    <dbReference type="NCBI Taxonomy" id="1076935"/>
    <lineage>
        <taxon>Eukaryota</taxon>
        <taxon>Fungi</taxon>
        <taxon>Dikarya</taxon>
        <taxon>Ascomycota</taxon>
        <taxon>Pezizomycotina</taxon>
        <taxon>Pezizomycetes</taxon>
        <taxon>Pezizales</taxon>
        <taxon>Pyronemataceae</taxon>
        <taxon>Pyronema</taxon>
    </lineage>
</organism>
<evidence type="ECO:0000256" key="2">
    <source>
        <dbReference type="ARBA" id="ARBA00022801"/>
    </source>
</evidence>
<evidence type="ECO:0000313" key="8">
    <source>
        <dbReference type="EMBL" id="CCX15266.1"/>
    </source>
</evidence>
<feature type="region of interest" description="Disordered" evidence="5">
    <location>
        <begin position="445"/>
        <end position="487"/>
    </location>
</feature>
<evidence type="ECO:0000256" key="1">
    <source>
        <dbReference type="ARBA" id="ARBA00022741"/>
    </source>
</evidence>
<proteinExistence type="predicted"/>
<dbReference type="eggNOG" id="KOG0949">
    <property type="taxonomic scope" value="Eukaryota"/>
</dbReference>
<feature type="domain" description="Helicase ATP-binding" evidence="6">
    <location>
        <begin position="767"/>
        <end position="937"/>
    </location>
</feature>
<feature type="compositionally biased region" description="Acidic residues" evidence="5">
    <location>
        <begin position="1105"/>
        <end position="1124"/>
    </location>
</feature>
<dbReference type="SMART" id="SM00490">
    <property type="entry name" value="HELICc"/>
    <property type="match status" value="1"/>
</dbReference>
<name>U4L9K0_PYROM</name>
<feature type="region of interest" description="Disordered" evidence="5">
    <location>
        <begin position="1697"/>
        <end position="1742"/>
    </location>
</feature>
<feature type="compositionally biased region" description="Basic residues" evidence="5">
    <location>
        <begin position="445"/>
        <end position="458"/>
    </location>
</feature>
<dbReference type="OrthoDB" id="2320933at2759"/>
<evidence type="ECO:0000256" key="4">
    <source>
        <dbReference type="ARBA" id="ARBA00022840"/>
    </source>
</evidence>
<dbReference type="CDD" id="cd18795">
    <property type="entry name" value="SF2_C_Ski2"/>
    <property type="match status" value="1"/>
</dbReference>
<dbReference type="GO" id="GO:0003676">
    <property type="term" value="F:nucleic acid binding"/>
    <property type="evidence" value="ECO:0007669"/>
    <property type="project" value="InterPro"/>
</dbReference>
<dbReference type="InterPro" id="IPR014001">
    <property type="entry name" value="Helicase_ATP-bd"/>
</dbReference>
<dbReference type="PROSITE" id="PS51194">
    <property type="entry name" value="HELICASE_CTER"/>
    <property type="match status" value="1"/>
</dbReference>
<dbReference type="Pfam" id="PF00271">
    <property type="entry name" value="Helicase_C"/>
    <property type="match status" value="1"/>
</dbReference>
<dbReference type="GO" id="GO:0005524">
    <property type="term" value="F:ATP binding"/>
    <property type="evidence" value="ECO:0007669"/>
    <property type="project" value="UniProtKB-KW"/>
</dbReference>
<dbReference type="InterPro" id="IPR059032">
    <property type="entry name" value="WHD_DDX60"/>
</dbReference>
<evidence type="ECO:0000259" key="6">
    <source>
        <dbReference type="PROSITE" id="PS51192"/>
    </source>
</evidence>
<dbReference type="PROSITE" id="PS51192">
    <property type="entry name" value="HELICASE_ATP_BIND_1"/>
    <property type="match status" value="1"/>
</dbReference>
<keyword evidence="3 8" id="KW-0347">Helicase</keyword>
<evidence type="ECO:0000313" key="9">
    <source>
        <dbReference type="Proteomes" id="UP000018144"/>
    </source>
</evidence>
<dbReference type="CDD" id="cd18025">
    <property type="entry name" value="DEXHc_DDX60"/>
    <property type="match status" value="1"/>
</dbReference>
<dbReference type="InterPro" id="IPR055124">
    <property type="entry name" value="PIN-like_DDX60"/>
</dbReference>
<dbReference type="Proteomes" id="UP000018144">
    <property type="component" value="Unassembled WGS sequence"/>
</dbReference>
<keyword evidence="2" id="KW-0378">Hydrolase</keyword>
<evidence type="ECO:0000256" key="3">
    <source>
        <dbReference type="ARBA" id="ARBA00022806"/>
    </source>
</evidence>
<dbReference type="Pfam" id="PF26076">
    <property type="entry name" value="WHD_DDX60"/>
    <property type="match status" value="1"/>
</dbReference>
<keyword evidence="1" id="KW-0547">Nucleotide-binding</keyword>
<dbReference type="InterPro" id="IPR001650">
    <property type="entry name" value="Helicase_C-like"/>
</dbReference>
<keyword evidence="4" id="KW-0067">ATP-binding</keyword>
<dbReference type="GO" id="GO:0005737">
    <property type="term" value="C:cytoplasm"/>
    <property type="evidence" value="ECO:0007669"/>
    <property type="project" value="TreeGrafter"/>
</dbReference>